<gene>
    <name evidence="10" type="primary">LOC100207016</name>
</gene>
<dbReference type="GeneID" id="100207016"/>
<evidence type="ECO:0000313" key="10">
    <source>
        <dbReference type="RefSeq" id="XP_065648967.1"/>
    </source>
</evidence>
<dbReference type="Pfam" id="PF16186">
    <property type="entry name" value="Arm_3"/>
    <property type="match status" value="1"/>
</dbReference>
<sequence>MPSQENVRSREFKNRGKDISDFRRRKNDVTVEIRKARKDEQMLKKRNVGDLSEISPLKENNQQIPTALLHLDEIVTILSSKITPADISKFENDIYQAVQSTRRLLSRENNPPIDRVIKAGLVPPLVQLLKYEQNSNIQFEAAWAVTNIASGNSDQTQTVVEAGAVDFFIALLHSSHVNVCEQAVWALGNIAGDGPQFRDFVISRGVVKPLLALVNLNTPHSFLRNVTWTLSNLCRNKNPPPKLEEIQNVLPVLAQLISHVDKDVVADACWALSYLTDGPNEKIDIIIQTGVVPHLVELLQDSSVNIVTPALRAIGNIVTGDDYQTQTVVECGALNYLRKLFLNPKSQIVKEAAWAVSNIAAGNQSQIQAIIDSDLLGPVINALEKGDFKVQKETVWVITNYTSGGSVEQIVQLINAGVIAPLCRMLTTQDSKTTMVALDAVNNILLNAQRMNAIGRVAEMIEECGGVDILERLQTHENDSIQKTASDLIEQYFSEQDDDVEEKLVPLASDTAFQFGPASSTSQSHFTF</sequence>
<evidence type="ECO:0000259" key="8">
    <source>
        <dbReference type="PROSITE" id="PS51214"/>
    </source>
</evidence>
<dbReference type="Pfam" id="PF00514">
    <property type="entry name" value="Arm"/>
    <property type="match status" value="8"/>
</dbReference>
<organism evidence="9 10">
    <name type="scientific">Hydra vulgaris</name>
    <name type="common">Hydra</name>
    <name type="synonym">Hydra attenuata</name>
    <dbReference type="NCBI Taxonomy" id="6087"/>
    <lineage>
        <taxon>Eukaryota</taxon>
        <taxon>Metazoa</taxon>
        <taxon>Cnidaria</taxon>
        <taxon>Hydrozoa</taxon>
        <taxon>Hydroidolina</taxon>
        <taxon>Anthoathecata</taxon>
        <taxon>Aplanulata</taxon>
        <taxon>Hydridae</taxon>
        <taxon>Hydra</taxon>
    </lineage>
</organism>
<dbReference type="InterPro" id="IPR011989">
    <property type="entry name" value="ARM-like"/>
</dbReference>
<keyword evidence="9" id="KW-1185">Reference proteome</keyword>
<feature type="repeat" description="ARM" evidence="6">
    <location>
        <begin position="163"/>
        <end position="191"/>
    </location>
</feature>
<dbReference type="InterPro" id="IPR016024">
    <property type="entry name" value="ARM-type_fold"/>
</dbReference>
<dbReference type="InterPro" id="IPR024931">
    <property type="entry name" value="Importin_alpha"/>
</dbReference>
<dbReference type="SMART" id="SM00185">
    <property type="entry name" value="ARM"/>
    <property type="match status" value="9"/>
</dbReference>
<dbReference type="Proteomes" id="UP001652625">
    <property type="component" value="Chromosome 03"/>
</dbReference>
<name>A0ABM4BIU4_HYDVU</name>
<evidence type="ECO:0000256" key="1">
    <source>
        <dbReference type="ARBA" id="ARBA00010394"/>
    </source>
</evidence>
<comment type="similarity">
    <text evidence="1 5">Belongs to the importin alpha family.</text>
</comment>
<feature type="repeat" description="ARM" evidence="6">
    <location>
        <begin position="120"/>
        <end position="163"/>
    </location>
</feature>
<keyword evidence="2 5" id="KW-0813">Transport</keyword>
<evidence type="ECO:0000256" key="4">
    <source>
        <dbReference type="ARBA" id="ARBA00022927"/>
    </source>
</evidence>
<protein>
    <recommendedName>
        <fullName evidence="5">Importin subunit alpha</fullName>
    </recommendedName>
</protein>
<dbReference type="RefSeq" id="XP_065648967.1">
    <property type="nucleotide sequence ID" value="XM_065792895.1"/>
</dbReference>
<dbReference type="PROSITE" id="PS50176">
    <property type="entry name" value="ARM_REPEAT"/>
    <property type="match status" value="3"/>
</dbReference>
<feature type="region of interest" description="Disordered" evidence="7">
    <location>
        <begin position="1"/>
        <end position="24"/>
    </location>
</feature>
<feature type="repeat" description="ARM" evidence="6">
    <location>
        <begin position="290"/>
        <end position="332"/>
    </location>
</feature>
<dbReference type="PROSITE" id="PS51214">
    <property type="entry name" value="IBB"/>
    <property type="match status" value="1"/>
</dbReference>
<dbReference type="InterPro" id="IPR032413">
    <property type="entry name" value="Arm_3"/>
</dbReference>
<dbReference type="InterPro" id="IPR000225">
    <property type="entry name" value="Armadillo"/>
</dbReference>
<evidence type="ECO:0000256" key="3">
    <source>
        <dbReference type="ARBA" id="ARBA00022737"/>
    </source>
</evidence>
<keyword evidence="3" id="KW-0677">Repeat</keyword>
<dbReference type="InterPro" id="IPR002652">
    <property type="entry name" value="Importin-a_IBB"/>
</dbReference>
<dbReference type="Pfam" id="PF01749">
    <property type="entry name" value="IBB"/>
    <property type="match status" value="1"/>
</dbReference>
<dbReference type="PANTHER" id="PTHR23316">
    <property type="entry name" value="IMPORTIN ALPHA"/>
    <property type="match status" value="1"/>
</dbReference>
<evidence type="ECO:0000256" key="5">
    <source>
        <dbReference type="PIRNR" id="PIRNR005673"/>
    </source>
</evidence>
<reference evidence="10" key="1">
    <citation type="submission" date="2025-08" db="UniProtKB">
        <authorList>
            <consortium name="RefSeq"/>
        </authorList>
    </citation>
    <scope>IDENTIFICATION</scope>
</reference>
<dbReference type="SUPFAM" id="SSF48371">
    <property type="entry name" value="ARM repeat"/>
    <property type="match status" value="1"/>
</dbReference>
<proteinExistence type="inferred from homology"/>
<dbReference type="PIRSF" id="PIRSF005673">
    <property type="entry name" value="Importin_alpha"/>
    <property type="match status" value="1"/>
</dbReference>
<dbReference type="InterPro" id="IPR036975">
    <property type="entry name" value="Importin-a_IBB_sf"/>
</dbReference>
<dbReference type="Gene3D" id="1.25.10.10">
    <property type="entry name" value="Leucine-rich Repeat Variant"/>
    <property type="match status" value="1"/>
</dbReference>
<feature type="compositionally biased region" description="Basic and acidic residues" evidence="7">
    <location>
        <begin position="7"/>
        <end position="24"/>
    </location>
</feature>
<evidence type="ECO:0000256" key="7">
    <source>
        <dbReference type="SAM" id="MobiDB-lite"/>
    </source>
</evidence>
<dbReference type="Gene3D" id="1.20.5.690">
    <property type="entry name" value="Importin-alpha, importin-beta-binding domain"/>
    <property type="match status" value="1"/>
</dbReference>
<accession>A0ABM4BIU4</accession>
<evidence type="ECO:0000256" key="6">
    <source>
        <dbReference type="PROSITE-ProRule" id="PRU00259"/>
    </source>
</evidence>
<evidence type="ECO:0000313" key="9">
    <source>
        <dbReference type="Proteomes" id="UP001652625"/>
    </source>
</evidence>
<keyword evidence="4 5" id="KW-0653">Protein transport</keyword>
<evidence type="ECO:0000256" key="2">
    <source>
        <dbReference type="ARBA" id="ARBA00022448"/>
    </source>
</evidence>
<feature type="domain" description="IBB" evidence="8">
    <location>
        <begin position="1"/>
        <end position="55"/>
    </location>
</feature>